<keyword evidence="3" id="KW-1185">Reference proteome</keyword>
<organism evidence="2 3">
    <name type="scientific">Arenibacterium halophilum</name>
    <dbReference type="NCBI Taxonomy" id="2583821"/>
    <lineage>
        <taxon>Bacteria</taxon>
        <taxon>Pseudomonadati</taxon>
        <taxon>Pseudomonadota</taxon>
        <taxon>Alphaproteobacteria</taxon>
        <taxon>Rhodobacterales</taxon>
        <taxon>Paracoccaceae</taxon>
        <taxon>Arenibacterium</taxon>
    </lineage>
</organism>
<evidence type="ECO:0000256" key="1">
    <source>
        <dbReference type="SAM" id="SignalP"/>
    </source>
</evidence>
<feature type="chain" id="PRO_5045542486" evidence="1">
    <location>
        <begin position="28"/>
        <end position="265"/>
    </location>
</feature>
<sequence>MPILGRYVIARGLLVAACLMSGGAAQAGDPPFSSTADTVFDIIRAEDTSDFLCLDYQGRERRQMWDKRRDDEDDYDTFLFRAYFSAGPAIDIILNPEFGTEEDARAEAMRYTGGLGRLPLILREGIAQFGIHKGDRSFHGGPGKIFMYQDKASLRIAQNKLEESILHEAVHASIDARWRDDPAWRAAQDADPGFVTRYAADNPEREDLAESILFALALLRHPGRIPPVDSADILRVMPNRIDVVETILETPGTVAQAPLPPDTCR</sequence>
<name>A0ABY2XB69_9RHOB</name>
<protein>
    <submittedName>
        <fullName evidence="2">Uncharacterized protein</fullName>
    </submittedName>
</protein>
<accession>A0ABY2XB69</accession>
<dbReference type="EMBL" id="VCPC01000002">
    <property type="protein sequence ID" value="TMV13617.1"/>
    <property type="molecule type" value="Genomic_DNA"/>
</dbReference>
<reference evidence="2 3" key="1">
    <citation type="submission" date="2019-05" db="EMBL/GenBank/DDBJ databases">
        <title>Marivita sp. nov. isolated from sea sediment.</title>
        <authorList>
            <person name="Kim W."/>
        </authorList>
    </citation>
    <scope>NUCLEOTIDE SEQUENCE [LARGE SCALE GENOMIC DNA]</scope>
    <source>
        <strain evidence="2 3">CAU 1492</strain>
    </source>
</reference>
<evidence type="ECO:0000313" key="2">
    <source>
        <dbReference type="EMBL" id="TMV13617.1"/>
    </source>
</evidence>
<dbReference type="Proteomes" id="UP001191082">
    <property type="component" value="Unassembled WGS sequence"/>
</dbReference>
<comment type="caution">
    <text evidence="2">The sequence shown here is derived from an EMBL/GenBank/DDBJ whole genome shotgun (WGS) entry which is preliminary data.</text>
</comment>
<feature type="signal peptide" evidence="1">
    <location>
        <begin position="1"/>
        <end position="27"/>
    </location>
</feature>
<keyword evidence="1" id="KW-0732">Signal</keyword>
<proteinExistence type="predicted"/>
<gene>
    <name evidence="2" type="ORF">FGK64_12855</name>
</gene>
<evidence type="ECO:0000313" key="3">
    <source>
        <dbReference type="Proteomes" id="UP001191082"/>
    </source>
</evidence>